<keyword evidence="1 3" id="KW-0853">WD repeat</keyword>
<dbReference type="InterPro" id="IPR015943">
    <property type="entry name" value="WD40/YVTN_repeat-like_dom_sf"/>
</dbReference>
<dbReference type="VEuPathDB" id="FungiDB:MFRU_029g00180"/>
<organism evidence="5 6">
    <name type="scientific">Monilinia fructicola</name>
    <name type="common">Brown rot fungus</name>
    <name type="synonym">Ciboria fructicola</name>
    <dbReference type="NCBI Taxonomy" id="38448"/>
    <lineage>
        <taxon>Eukaryota</taxon>
        <taxon>Fungi</taxon>
        <taxon>Dikarya</taxon>
        <taxon>Ascomycota</taxon>
        <taxon>Pezizomycotina</taxon>
        <taxon>Leotiomycetes</taxon>
        <taxon>Helotiales</taxon>
        <taxon>Sclerotiniaceae</taxon>
        <taxon>Monilinia</taxon>
    </lineage>
</organism>
<dbReference type="GO" id="GO:0005634">
    <property type="term" value="C:nucleus"/>
    <property type="evidence" value="ECO:0007669"/>
    <property type="project" value="TreeGrafter"/>
</dbReference>
<dbReference type="PANTHER" id="PTHR16017:SF0">
    <property type="entry name" value="WD REPEAT-CONTAINING PROTEIN 70"/>
    <property type="match status" value="1"/>
</dbReference>
<protein>
    <submittedName>
        <fullName evidence="5">Uncharacterized protein</fullName>
    </submittedName>
</protein>
<evidence type="ECO:0000256" key="2">
    <source>
        <dbReference type="ARBA" id="ARBA00022737"/>
    </source>
</evidence>
<feature type="repeat" description="WD" evidence="3">
    <location>
        <begin position="234"/>
        <end position="265"/>
    </location>
</feature>
<dbReference type="PANTHER" id="PTHR16017">
    <property type="entry name" value="GASTRULATION DEFECTIVE PROTEIN 1-RELATED"/>
    <property type="match status" value="1"/>
</dbReference>
<accession>A0A5M9JIW0</accession>
<feature type="region of interest" description="Disordered" evidence="4">
    <location>
        <begin position="449"/>
        <end position="495"/>
    </location>
</feature>
<evidence type="ECO:0000256" key="4">
    <source>
        <dbReference type="SAM" id="MobiDB-lite"/>
    </source>
</evidence>
<evidence type="ECO:0000313" key="5">
    <source>
        <dbReference type="EMBL" id="KAA8568293.1"/>
    </source>
</evidence>
<evidence type="ECO:0000313" key="6">
    <source>
        <dbReference type="Proteomes" id="UP000322873"/>
    </source>
</evidence>
<dbReference type="Gene3D" id="2.130.10.10">
    <property type="entry name" value="YVTN repeat-like/Quinoprotein amine dehydrogenase"/>
    <property type="match status" value="2"/>
</dbReference>
<feature type="repeat" description="WD" evidence="3">
    <location>
        <begin position="105"/>
        <end position="146"/>
    </location>
</feature>
<dbReference type="InterPro" id="IPR051858">
    <property type="entry name" value="WD_repeat_GAD-1"/>
</dbReference>
<feature type="compositionally biased region" description="Acidic residues" evidence="4">
    <location>
        <begin position="77"/>
        <end position="97"/>
    </location>
</feature>
<dbReference type="VEuPathDB" id="FungiDB:MFRU_029g00190"/>
<reference evidence="5 6" key="1">
    <citation type="submission" date="2019-06" db="EMBL/GenBank/DDBJ databases">
        <title>Genome Sequence of the Brown Rot Fungal Pathogen Monilinia fructicola.</title>
        <authorList>
            <person name="De Miccolis Angelini R.M."/>
            <person name="Landi L."/>
            <person name="Abate D."/>
            <person name="Pollastro S."/>
            <person name="Romanazzi G."/>
            <person name="Faretra F."/>
        </authorList>
    </citation>
    <scope>NUCLEOTIDE SEQUENCE [LARGE SCALE GENOMIC DNA]</scope>
    <source>
        <strain evidence="5 6">Mfrc123</strain>
    </source>
</reference>
<evidence type="ECO:0000256" key="3">
    <source>
        <dbReference type="PROSITE-ProRule" id="PRU00221"/>
    </source>
</evidence>
<gene>
    <name evidence="5" type="ORF">EYC84_007329</name>
</gene>
<dbReference type="InterPro" id="IPR036322">
    <property type="entry name" value="WD40_repeat_dom_sf"/>
</dbReference>
<dbReference type="SUPFAM" id="SSF50978">
    <property type="entry name" value="WD40 repeat-like"/>
    <property type="match status" value="1"/>
</dbReference>
<comment type="caution">
    <text evidence="5">The sequence shown here is derived from an EMBL/GenBank/DDBJ whole genome shotgun (WGS) entry which is preliminary data.</text>
</comment>
<proteinExistence type="predicted"/>
<feature type="compositionally biased region" description="Polar residues" evidence="4">
    <location>
        <begin position="112"/>
        <end position="124"/>
    </location>
</feature>
<sequence>MSDDEDFQVEGPELAEDDPMRAFLPTSFGKKSKEADVAAQINRTKRPAGNKIDTPKATEEDGQQKLAPEPASKDWGSDGDEDDEDSDSDGGSDDDEFPTSHELVLKTHDRPVTTTTLDPSGSRLITGSNDCTLKFHDFASMTPTTLRSFKSVDPNYSKTSANSETHPINHVEFNPHAGGTFLLIWGSPAQGGNNQLVSAALDGSLVMWSGNGPYARPTAEIRDAHIPNTWTGGIDISPDGRMVVTRGGDNLIKLWDTRKFKTPVVTVSHPSTSDVYSVTNIKYSPNGSNIVTGSASGHLHILNSGNLKPELVTPVTAGSPLITVQWHPKLNQIVTGSANSEVHVLYNPNTSFRGAVDVMSRAPKKRHVDDDPNFTTDQSIGMSGDSIVTPGGLMSNTSATSFSARHPTIVKPDEKHINESITLSSMRDEDPREALLKYAELAKNDPLFTNAWKETQPTTQYAELSDEEDEGPDKKRLDEQAQDQGQGQVKMDGKDTDTKMMKGIDSVAKLQQVGANLGKIPSPPASPLSTAVRNSLSGTAYSSDYEESCPILQQDATRTLRAGNFSLSPPASPFASATSTSTPSSKIITANVRSSSTSVPSHHSELSAILQRDAAKLKVGDIKGTLRELRELRNFAEFDQRIEVSRAMTKIARECDELKNCGGPLLKKNQSPVPLVKKRPAPVADDDPEEDLLAADFQLLCLTLRIDSEYLIRFGDVLGNGYVTSLDSLVNMPNLAQRRVLLAANRLWPEKFLLKERERPESDSESTVDDKDMAQLEQCLLPYASMASTYVEAIAHKYRGGTSSLHTYESSHTHNLQTCTIKHEEETYPFGFNASLLSTFKKCSRQRLQGERQERRTVLAELYKKGLRRKKTNPLLDADIIKECGGESYRDLEGRVEMQDLRDAVCWELTNRKVSEKSSRKNRTKKFRRRKSPLRNELRELGDDWIQEG</sequence>
<dbReference type="AlphaFoldDB" id="A0A5M9JIW0"/>
<feature type="compositionally biased region" description="Acidic residues" evidence="4">
    <location>
        <begin position="1"/>
        <end position="17"/>
    </location>
</feature>
<keyword evidence="6" id="KW-1185">Reference proteome</keyword>
<feature type="region of interest" description="Disordered" evidence="4">
    <location>
        <begin position="1"/>
        <end position="124"/>
    </location>
</feature>
<dbReference type="Proteomes" id="UP000322873">
    <property type="component" value="Unassembled WGS sequence"/>
</dbReference>
<keyword evidence="2" id="KW-0677">Repeat</keyword>
<dbReference type="SMART" id="SM00320">
    <property type="entry name" value="WD40"/>
    <property type="match status" value="5"/>
</dbReference>
<feature type="compositionally biased region" description="Basic and acidic residues" evidence="4">
    <location>
        <begin position="53"/>
        <end position="63"/>
    </location>
</feature>
<dbReference type="PROSITE" id="PS50082">
    <property type="entry name" value="WD_REPEATS_2"/>
    <property type="match status" value="2"/>
</dbReference>
<name>A0A5M9JIW0_MONFR</name>
<dbReference type="EMBL" id="VICG01000009">
    <property type="protein sequence ID" value="KAA8568293.1"/>
    <property type="molecule type" value="Genomic_DNA"/>
</dbReference>
<dbReference type="InterPro" id="IPR001680">
    <property type="entry name" value="WD40_rpt"/>
</dbReference>
<feature type="compositionally biased region" description="Polar residues" evidence="4">
    <location>
        <begin position="452"/>
        <end position="462"/>
    </location>
</feature>
<dbReference type="Pfam" id="PF00400">
    <property type="entry name" value="WD40"/>
    <property type="match status" value="3"/>
</dbReference>
<dbReference type="GO" id="GO:0035861">
    <property type="term" value="C:site of double-strand break"/>
    <property type="evidence" value="ECO:0007669"/>
    <property type="project" value="TreeGrafter"/>
</dbReference>
<feature type="region of interest" description="Disordered" evidence="4">
    <location>
        <begin position="363"/>
        <end position="384"/>
    </location>
</feature>
<evidence type="ECO:0000256" key="1">
    <source>
        <dbReference type="ARBA" id="ARBA00022574"/>
    </source>
</evidence>